<dbReference type="SUPFAM" id="SSF51735">
    <property type="entry name" value="NAD(P)-binding Rossmann-fold domains"/>
    <property type="match status" value="1"/>
</dbReference>
<evidence type="ECO:0000259" key="1">
    <source>
        <dbReference type="Pfam" id="PF01408"/>
    </source>
</evidence>
<feature type="non-terminal residue" evidence="2">
    <location>
        <position position="166"/>
    </location>
</feature>
<feature type="non-terminal residue" evidence="2">
    <location>
        <position position="1"/>
    </location>
</feature>
<comment type="caution">
    <text evidence="2">The sequence shown here is derived from an EMBL/GenBank/DDBJ whole genome shotgun (WGS) entry which is preliminary data.</text>
</comment>
<gene>
    <name evidence="2" type="ORF">S01H1_83443</name>
</gene>
<dbReference type="InterPro" id="IPR000683">
    <property type="entry name" value="Gfo/Idh/MocA-like_OxRdtase_N"/>
</dbReference>
<dbReference type="GO" id="GO:0000166">
    <property type="term" value="F:nucleotide binding"/>
    <property type="evidence" value="ECO:0007669"/>
    <property type="project" value="InterPro"/>
</dbReference>
<sequence length="166" mass="18343">ALIGPYAITSRALGAADKAAASNRLTLAHIGIGNQGRGHFGAMLGNRDAQILAVCDVRKNVRDERSKMVDDGYAKDSSRGSYRGCAAYNDYRDVMARDDIDACVVATPDHWHAIVSCAAARAGKDIFQEKPLTLDIREAWLMVDYMRRYGIVFQTGSQQRSDNRFR</sequence>
<dbReference type="PANTHER" id="PTHR43818:SF5">
    <property type="entry name" value="OXIDOREDUCTASE FAMILY PROTEIN"/>
    <property type="match status" value="1"/>
</dbReference>
<feature type="domain" description="Gfo/Idh/MocA-like oxidoreductase N-terminal" evidence="1">
    <location>
        <begin position="28"/>
        <end position="156"/>
    </location>
</feature>
<dbReference type="Pfam" id="PF01408">
    <property type="entry name" value="GFO_IDH_MocA"/>
    <property type="match status" value="1"/>
</dbReference>
<accession>X0YD81</accession>
<evidence type="ECO:0000313" key="2">
    <source>
        <dbReference type="EMBL" id="GAG45227.1"/>
    </source>
</evidence>
<dbReference type="InterPro" id="IPR036291">
    <property type="entry name" value="NAD(P)-bd_dom_sf"/>
</dbReference>
<name>X0YD81_9ZZZZ</name>
<reference evidence="2" key="1">
    <citation type="journal article" date="2014" name="Front. Microbiol.">
        <title>High frequency of phylogenetically diverse reductive dehalogenase-homologous genes in deep subseafloor sedimentary metagenomes.</title>
        <authorList>
            <person name="Kawai M."/>
            <person name="Futagami T."/>
            <person name="Toyoda A."/>
            <person name="Takaki Y."/>
            <person name="Nishi S."/>
            <person name="Hori S."/>
            <person name="Arai W."/>
            <person name="Tsubouchi T."/>
            <person name="Morono Y."/>
            <person name="Uchiyama I."/>
            <person name="Ito T."/>
            <person name="Fujiyama A."/>
            <person name="Inagaki F."/>
            <person name="Takami H."/>
        </authorList>
    </citation>
    <scope>NUCLEOTIDE SEQUENCE</scope>
    <source>
        <strain evidence="2">Expedition CK06-06</strain>
    </source>
</reference>
<organism evidence="2">
    <name type="scientific">marine sediment metagenome</name>
    <dbReference type="NCBI Taxonomy" id="412755"/>
    <lineage>
        <taxon>unclassified sequences</taxon>
        <taxon>metagenomes</taxon>
        <taxon>ecological metagenomes</taxon>
    </lineage>
</organism>
<dbReference type="PANTHER" id="PTHR43818">
    <property type="entry name" value="BCDNA.GH03377"/>
    <property type="match status" value="1"/>
</dbReference>
<dbReference type="Gene3D" id="3.40.50.720">
    <property type="entry name" value="NAD(P)-binding Rossmann-like Domain"/>
    <property type="match status" value="1"/>
</dbReference>
<dbReference type="EMBL" id="BARS01056728">
    <property type="protein sequence ID" value="GAG45227.1"/>
    <property type="molecule type" value="Genomic_DNA"/>
</dbReference>
<dbReference type="AlphaFoldDB" id="X0YD81"/>
<protein>
    <recommendedName>
        <fullName evidence="1">Gfo/Idh/MocA-like oxidoreductase N-terminal domain-containing protein</fullName>
    </recommendedName>
</protein>
<dbReference type="InterPro" id="IPR050463">
    <property type="entry name" value="Gfo/Idh/MocA_oxidrdct_glycsds"/>
</dbReference>
<proteinExistence type="predicted"/>